<dbReference type="AlphaFoldDB" id="A0A1J4NNM8"/>
<keyword evidence="3" id="KW-1185">Reference proteome</keyword>
<name>A0A1J4NNM8_9ACTN</name>
<dbReference type="Proteomes" id="UP000034196">
    <property type="component" value="Unassembled WGS sequence"/>
</dbReference>
<gene>
    <name evidence="2" type="ORF">WN71_035380</name>
</gene>
<sequence>MASDRYPTWNVPAEAPREWLPALDVPGPEPQKRLTVLLRALILVPHYIVLFVLSIAAFFAVVAGWFAALVLGRLPDSLAGFLSSYLAYRVRVLVSLMLLHGAYPPFALTPPADFPVRIELRPGRLNRLAVFFRLILLIPAAIVQGLLGSGWWVASFVWWLITLILGRMPRALFEATAAVVRFSVRFDAYVMLLTSAYPKRLFGDRPDEARTEPALSSTRPLLLSGAGKALVVLFLVLGLASGTASGLTPTTEKDNSPTY</sequence>
<dbReference type="Pfam" id="PF14333">
    <property type="entry name" value="DUF4389"/>
    <property type="match status" value="2"/>
</dbReference>
<evidence type="ECO:0008006" key="4">
    <source>
        <dbReference type="Google" id="ProtNLM"/>
    </source>
</evidence>
<feature type="transmembrane region" description="Helical" evidence="1">
    <location>
        <begin position="221"/>
        <end position="240"/>
    </location>
</feature>
<feature type="transmembrane region" description="Helical" evidence="1">
    <location>
        <begin position="125"/>
        <end position="143"/>
    </location>
</feature>
<reference evidence="2" key="1">
    <citation type="submission" date="2016-10" db="EMBL/GenBank/DDBJ databases">
        <title>Genome sequence of Streptomyces mangrovisoli MUSC 149.</title>
        <authorList>
            <person name="Lee L.-H."/>
            <person name="Ser H.-L."/>
        </authorList>
    </citation>
    <scope>NUCLEOTIDE SEQUENCE [LARGE SCALE GENOMIC DNA]</scope>
    <source>
        <strain evidence="2">MUSC 149</strain>
    </source>
</reference>
<organism evidence="2 3">
    <name type="scientific">Streptomyces mangrovisoli</name>
    <dbReference type="NCBI Taxonomy" id="1428628"/>
    <lineage>
        <taxon>Bacteria</taxon>
        <taxon>Bacillati</taxon>
        <taxon>Actinomycetota</taxon>
        <taxon>Actinomycetes</taxon>
        <taxon>Kitasatosporales</taxon>
        <taxon>Streptomycetaceae</taxon>
        <taxon>Streptomyces</taxon>
    </lineage>
</organism>
<keyword evidence="1" id="KW-1133">Transmembrane helix</keyword>
<comment type="caution">
    <text evidence="2">The sequence shown here is derived from an EMBL/GenBank/DDBJ whole genome shotgun (WGS) entry which is preliminary data.</text>
</comment>
<dbReference type="EMBL" id="LAVA02000112">
    <property type="protein sequence ID" value="OIJ63196.1"/>
    <property type="molecule type" value="Genomic_DNA"/>
</dbReference>
<dbReference type="STRING" id="1428628.WN71_035380"/>
<dbReference type="OrthoDB" id="156718at2"/>
<dbReference type="RefSeq" id="WP_046592128.1">
    <property type="nucleotide sequence ID" value="NZ_LAVA02000112.1"/>
</dbReference>
<evidence type="ECO:0000256" key="1">
    <source>
        <dbReference type="SAM" id="Phobius"/>
    </source>
</evidence>
<keyword evidence="1" id="KW-0472">Membrane</keyword>
<proteinExistence type="predicted"/>
<dbReference type="InterPro" id="IPR025498">
    <property type="entry name" value="DUF4389"/>
</dbReference>
<feature type="transmembrane region" description="Helical" evidence="1">
    <location>
        <begin position="149"/>
        <end position="166"/>
    </location>
</feature>
<feature type="transmembrane region" description="Helical" evidence="1">
    <location>
        <begin position="40"/>
        <end position="66"/>
    </location>
</feature>
<accession>A0A1J4NNM8</accession>
<keyword evidence="1" id="KW-0812">Transmembrane</keyword>
<protein>
    <recommendedName>
        <fullName evidence="4">DUF4389 domain-containing protein</fullName>
    </recommendedName>
</protein>
<evidence type="ECO:0000313" key="3">
    <source>
        <dbReference type="Proteomes" id="UP000034196"/>
    </source>
</evidence>
<evidence type="ECO:0000313" key="2">
    <source>
        <dbReference type="EMBL" id="OIJ63196.1"/>
    </source>
</evidence>
<feature type="transmembrane region" description="Helical" evidence="1">
    <location>
        <begin position="86"/>
        <end position="104"/>
    </location>
</feature>